<dbReference type="GeneID" id="97492413"/>
<name>A0A1M6TCY7_MEGEL</name>
<keyword evidence="7" id="KW-0804">Transcription</keyword>
<dbReference type="CDD" id="cd07153">
    <property type="entry name" value="Fur_like"/>
    <property type="match status" value="1"/>
</dbReference>
<dbReference type="Proteomes" id="UP000238358">
    <property type="component" value="Chromosome"/>
</dbReference>
<feature type="binding site" evidence="8">
    <location>
        <position position="157"/>
    </location>
    <ligand>
        <name>Zn(2+)</name>
        <dbReference type="ChEBI" id="CHEBI:29105"/>
    </ligand>
</feature>
<keyword evidence="3 8" id="KW-0479">Metal-binding</keyword>
<dbReference type="InterPro" id="IPR036388">
    <property type="entry name" value="WH-like_DNA-bd_sf"/>
</dbReference>
<evidence type="ECO:0000256" key="5">
    <source>
        <dbReference type="ARBA" id="ARBA00023015"/>
    </source>
</evidence>
<evidence type="ECO:0000256" key="2">
    <source>
        <dbReference type="ARBA" id="ARBA00022491"/>
    </source>
</evidence>
<evidence type="ECO:0000313" key="11">
    <source>
        <dbReference type="EMBL" id="NMK39327.1"/>
    </source>
</evidence>
<feature type="binding site" evidence="8">
    <location>
        <position position="114"/>
    </location>
    <ligand>
        <name>Zn(2+)</name>
        <dbReference type="ChEBI" id="CHEBI:29105"/>
    </ligand>
</feature>
<reference evidence="10 12" key="1">
    <citation type="journal article" date="2018" name="Genome Announc.">
        <title>Complete genomes of two Megasphaera elsdenii strains, NCIMB 702410 and ATCC 25940.</title>
        <authorList>
            <person name="Hatmaker E.A."/>
            <person name="O'Dell K."/>
            <person name="Riley L.A."/>
            <person name="Klingeman D.M."/>
            <person name="Guss A.M."/>
        </authorList>
    </citation>
    <scope>NUCLEOTIDE SEQUENCE [LARGE SCALE GENOMIC DNA]</scope>
    <source>
        <strain evidence="10 12">NCIMB702410</strain>
    </source>
</reference>
<dbReference type="GO" id="GO:0000976">
    <property type="term" value="F:transcription cis-regulatory region binding"/>
    <property type="evidence" value="ECO:0007669"/>
    <property type="project" value="TreeGrafter"/>
</dbReference>
<keyword evidence="2" id="KW-0678">Repressor</keyword>
<dbReference type="InterPro" id="IPR036390">
    <property type="entry name" value="WH_DNA-bd_sf"/>
</dbReference>
<keyword evidence="5" id="KW-0805">Transcription regulation</keyword>
<evidence type="ECO:0000313" key="12">
    <source>
        <dbReference type="Proteomes" id="UP000238358"/>
    </source>
</evidence>
<comment type="cofactor">
    <cofactor evidence="9">
        <name>Mn(2+)</name>
        <dbReference type="ChEBI" id="CHEBI:29035"/>
    </cofactor>
    <cofactor evidence="9">
        <name>Fe(2+)</name>
        <dbReference type="ChEBI" id="CHEBI:29033"/>
    </cofactor>
    <text evidence="9">Binds 1 Mn(2+) or Fe(2+) ion per subunit.</text>
</comment>
<feature type="binding site" evidence="9">
    <location>
        <position position="146"/>
    </location>
    <ligand>
        <name>Fe cation</name>
        <dbReference type="ChEBI" id="CHEBI:24875"/>
    </ligand>
</feature>
<dbReference type="Gene3D" id="1.10.10.10">
    <property type="entry name" value="Winged helix-like DNA-binding domain superfamily/Winged helix DNA-binding domain"/>
    <property type="match status" value="1"/>
</dbReference>
<feature type="binding site" evidence="8">
    <location>
        <position position="154"/>
    </location>
    <ligand>
        <name>Zn(2+)</name>
        <dbReference type="ChEBI" id="CHEBI:29105"/>
    </ligand>
</feature>
<dbReference type="SUPFAM" id="SSF46785">
    <property type="entry name" value="Winged helix' DNA-binding domain"/>
    <property type="match status" value="1"/>
</dbReference>
<dbReference type="Gene3D" id="3.30.1490.190">
    <property type="match status" value="1"/>
</dbReference>
<dbReference type="InterPro" id="IPR043135">
    <property type="entry name" value="Fur_C"/>
</dbReference>
<evidence type="ECO:0000313" key="10">
    <source>
        <dbReference type="EMBL" id="AVO27781.1"/>
    </source>
</evidence>
<dbReference type="RefSeq" id="WP_014016975.1">
    <property type="nucleotide sequence ID" value="NZ_AP031433.1"/>
</dbReference>
<dbReference type="FunFam" id="1.10.10.10:FF:000051">
    <property type="entry name" value="Fur family transcriptional regulator"/>
    <property type="match status" value="1"/>
</dbReference>
<dbReference type="AlphaFoldDB" id="A0A1M6TCY7"/>
<proteinExistence type="inferred from homology"/>
<organism evidence="11 13">
    <name type="scientific">Megasphaera elsdenii</name>
    <dbReference type="NCBI Taxonomy" id="907"/>
    <lineage>
        <taxon>Bacteria</taxon>
        <taxon>Bacillati</taxon>
        <taxon>Bacillota</taxon>
        <taxon>Negativicutes</taxon>
        <taxon>Veillonellales</taxon>
        <taxon>Veillonellaceae</taxon>
        <taxon>Megasphaera</taxon>
    </lineage>
</organism>
<keyword evidence="4 8" id="KW-0862">Zinc</keyword>
<accession>A0A1M6TCY7</accession>
<dbReference type="Proteomes" id="UP000536773">
    <property type="component" value="Unassembled WGS sequence"/>
</dbReference>
<gene>
    <name evidence="10" type="ORF">C6Y28_09220</name>
    <name evidence="11" type="ORF">HG933_08040</name>
</gene>
<protein>
    <submittedName>
        <fullName evidence="11">Transcriptional repressor</fullName>
    </submittedName>
</protein>
<evidence type="ECO:0000256" key="1">
    <source>
        <dbReference type="ARBA" id="ARBA00007957"/>
    </source>
</evidence>
<dbReference type="GO" id="GO:0045892">
    <property type="term" value="P:negative regulation of DNA-templated transcription"/>
    <property type="evidence" value="ECO:0007669"/>
    <property type="project" value="TreeGrafter"/>
</dbReference>
<evidence type="ECO:0000256" key="3">
    <source>
        <dbReference type="ARBA" id="ARBA00022723"/>
    </source>
</evidence>
<evidence type="ECO:0000256" key="6">
    <source>
        <dbReference type="ARBA" id="ARBA00023125"/>
    </source>
</evidence>
<dbReference type="Pfam" id="PF01475">
    <property type="entry name" value="FUR"/>
    <property type="match status" value="1"/>
</dbReference>
<feature type="binding site" evidence="9">
    <location>
        <position position="129"/>
    </location>
    <ligand>
        <name>Fe cation</name>
        <dbReference type="ChEBI" id="CHEBI:24875"/>
    </ligand>
</feature>
<evidence type="ECO:0000256" key="4">
    <source>
        <dbReference type="ARBA" id="ARBA00022833"/>
    </source>
</evidence>
<comment type="cofactor">
    <cofactor evidence="8">
        <name>Zn(2+)</name>
        <dbReference type="ChEBI" id="CHEBI:29105"/>
    </cofactor>
    <text evidence="8">Binds 1 zinc ion per subunit.</text>
</comment>
<reference evidence="11 13" key="2">
    <citation type="submission" date="2020-04" db="EMBL/GenBank/DDBJ databases">
        <authorList>
            <person name="Hitch T.C.A."/>
            <person name="Wylensek D."/>
            <person name="Clavel T."/>
        </authorList>
    </citation>
    <scope>NUCLEOTIDE SEQUENCE [LARGE SCALE GENOMIC DNA]</scope>
    <source>
        <strain evidence="11 13">WCA-386-APC-2A</strain>
    </source>
</reference>
<dbReference type="EMBL" id="CP027569">
    <property type="protein sequence ID" value="AVO27781.1"/>
    <property type="molecule type" value="Genomic_DNA"/>
</dbReference>
<sequence length="175" mass="20562">METTKTETNKKEIMETMMKRMKEKIKFKKCKMTSQRQIILRAFVESPIRHMSAEEVFELVKKTAPDIGLATVYRTLDLFTQMDLLKKLDFDDGCSRYELNDRDNEGHFHHHLICLGCGKVWECEDDLLETLETILEKRLHFHTVDHQLKVYGYCEDCQKKRAEEAAKEAAAKEAE</sequence>
<evidence type="ECO:0000256" key="9">
    <source>
        <dbReference type="PIRSR" id="PIRSR602481-2"/>
    </source>
</evidence>
<evidence type="ECO:0000313" key="13">
    <source>
        <dbReference type="Proteomes" id="UP000536773"/>
    </source>
</evidence>
<dbReference type="InterPro" id="IPR002481">
    <property type="entry name" value="FUR"/>
</dbReference>
<feature type="binding site" evidence="8">
    <location>
        <position position="117"/>
    </location>
    <ligand>
        <name>Zn(2+)</name>
        <dbReference type="ChEBI" id="CHEBI:29105"/>
    </ligand>
</feature>
<dbReference type="OrthoDB" id="8659436at2"/>
<comment type="similarity">
    <text evidence="1">Belongs to the Fur family.</text>
</comment>
<dbReference type="EMBL" id="JABBJH010000010">
    <property type="protein sequence ID" value="NMK39327.1"/>
    <property type="molecule type" value="Genomic_DNA"/>
</dbReference>
<evidence type="ECO:0000256" key="8">
    <source>
        <dbReference type="PIRSR" id="PIRSR602481-1"/>
    </source>
</evidence>
<evidence type="ECO:0000256" key="7">
    <source>
        <dbReference type="ARBA" id="ARBA00023163"/>
    </source>
</evidence>
<dbReference type="GO" id="GO:0008270">
    <property type="term" value="F:zinc ion binding"/>
    <property type="evidence" value="ECO:0007669"/>
    <property type="project" value="TreeGrafter"/>
</dbReference>
<keyword evidence="9" id="KW-0408">Iron</keyword>
<dbReference type="PANTHER" id="PTHR33202">
    <property type="entry name" value="ZINC UPTAKE REGULATION PROTEIN"/>
    <property type="match status" value="1"/>
</dbReference>
<dbReference type="PANTHER" id="PTHR33202:SF7">
    <property type="entry name" value="FERRIC UPTAKE REGULATION PROTEIN"/>
    <property type="match status" value="1"/>
</dbReference>
<keyword evidence="6" id="KW-0238">DNA-binding</keyword>
<dbReference type="GO" id="GO:0003700">
    <property type="term" value="F:DNA-binding transcription factor activity"/>
    <property type="evidence" value="ECO:0007669"/>
    <property type="project" value="InterPro"/>
</dbReference>
<dbReference type="GO" id="GO:1900376">
    <property type="term" value="P:regulation of secondary metabolite biosynthetic process"/>
    <property type="evidence" value="ECO:0007669"/>
    <property type="project" value="TreeGrafter"/>
</dbReference>